<dbReference type="Pfam" id="PF07942">
    <property type="entry name" value="CARME"/>
    <property type="match status" value="1"/>
</dbReference>
<dbReference type="InterPro" id="IPR012901">
    <property type="entry name" value="CARME"/>
</dbReference>
<dbReference type="SUPFAM" id="SSF53335">
    <property type="entry name" value="S-adenosyl-L-methionine-dependent methyltransferases"/>
    <property type="match status" value="1"/>
</dbReference>
<keyword evidence="3" id="KW-0489">Methyltransferase</keyword>
<dbReference type="AlphaFoldDB" id="A0A177B6F6"/>
<organism evidence="6 7">
    <name type="scientific">Intoshia linei</name>
    <dbReference type="NCBI Taxonomy" id="1819745"/>
    <lineage>
        <taxon>Eukaryota</taxon>
        <taxon>Metazoa</taxon>
        <taxon>Spiralia</taxon>
        <taxon>Lophotrochozoa</taxon>
        <taxon>Mesozoa</taxon>
        <taxon>Orthonectida</taxon>
        <taxon>Rhopaluridae</taxon>
        <taxon>Intoshia</taxon>
    </lineage>
</organism>
<keyword evidence="5" id="KW-0949">S-adenosyl-L-methionine</keyword>
<dbReference type="Proteomes" id="UP000078046">
    <property type="component" value="Unassembled WGS sequence"/>
</dbReference>
<accession>A0A177B6F6</accession>
<name>A0A177B6F6_9BILA</name>
<keyword evidence="4" id="KW-0808">Transferase</keyword>
<dbReference type="GO" id="GO:0032259">
    <property type="term" value="P:methylation"/>
    <property type="evidence" value="ECO:0007669"/>
    <property type="project" value="UniProtKB-KW"/>
</dbReference>
<evidence type="ECO:0000256" key="3">
    <source>
        <dbReference type="ARBA" id="ARBA00022603"/>
    </source>
</evidence>
<evidence type="ECO:0000256" key="4">
    <source>
        <dbReference type="ARBA" id="ARBA00022679"/>
    </source>
</evidence>
<evidence type="ECO:0000256" key="5">
    <source>
        <dbReference type="ARBA" id="ARBA00022691"/>
    </source>
</evidence>
<evidence type="ECO:0000313" key="6">
    <source>
        <dbReference type="EMBL" id="OAF69710.1"/>
    </source>
</evidence>
<evidence type="ECO:0000256" key="1">
    <source>
        <dbReference type="ARBA" id="ARBA00010086"/>
    </source>
</evidence>
<sequence length="343" mass="40478">MEKKNQVENNEEQHFRDIVHSFKCYSSYCNKRLMKLKNCWYHLPDRQRNYIKLLFREKISSVEKLILENQKILDLFDGSDCCHINNENRKYNVTFMDKVVSCFKQIMRDWSDEGATERIKCYDIVIQFVKDLIPIELIDNEPNQKINILVPGAGLGRIVFELAKLGYYTEGNEFSLHIKLKRNECTIYPWLLDFSNQTNLQNQLKGVKFPDVDISQVDLKNRMSFTAGEFLEVYANDAEKYDCIVTIFFIDTAHNVVDYCEAIFDILKPGGYWINFGPLLYHFDNMPKEASIELNFDELKLMIEKIGFKFTYEKLDIPCSYVCDKDSMLQYIYKCANFVCKKC</sequence>
<reference evidence="6 7" key="1">
    <citation type="submission" date="2016-04" db="EMBL/GenBank/DDBJ databases">
        <title>The genome of Intoshia linei affirms orthonectids as highly simplified spiralians.</title>
        <authorList>
            <person name="Mikhailov K.V."/>
            <person name="Slusarev G.S."/>
            <person name="Nikitin M.A."/>
            <person name="Logacheva M.D."/>
            <person name="Penin A."/>
            <person name="Aleoshin V."/>
            <person name="Panchin Y.V."/>
        </authorList>
    </citation>
    <scope>NUCLEOTIDE SEQUENCE [LARGE SCALE GENOMIC DNA]</scope>
    <source>
        <strain evidence="6">Intl2013</strain>
        <tissue evidence="6">Whole animal</tissue>
    </source>
</reference>
<dbReference type="GO" id="GO:0030735">
    <property type="term" value="F:carnosine N-methyltransferase activity"/>
    <property type="evidence" value="ECO:0007669"/>
    <property type="project" value="UniProtKB-EC"/>
</dbReference>
<dbReference type="Gene3D" id="3.40.50.150">
    <property type="entry name" value="Vaccinia Virus protein VP39"/>
    <property type="match status" value="1"/>
</dbReference>
<evidence type="ECO:0000313" key="7">
    <source>
        <dbReference type="Proteomes" id="UP000078046"/>
    </source>
</evidence>
<dbReference type="SMART" id="SM01296">
    <property type="entry name" value="N2227"/>
    <property type="match status" value="1"/>
</dbReference>
<comment type="caution">
    <text evidence="6">The sequence shown here is derived from an EMBL/GenBank/DDBJ whole genome shotgun (WGS) entry which is preliminary data.</text>
</comment>
<dbReference type="PANTHER" id="PTHR12303:SF6">
    <property type="entry name" value="CARNOSINE N-METHYLTRANSFERASE"/>
    <property type="match status" value="1"/>
</dbReference>
<dbReference type="InterPro" id="IPR029063">
    <property type="entry name" value="SAM-dependent_MTases_sf"/>
</dbReference>
<dbReference type="EC" id="2.1.1.22" evidence="2"/>
<evidence type="ECO:0000256" key="2">
    <source>
        <dbReference type="ARBA" id="ARBA00012003"/>
    </source>
</evidence>
<dbReference type="OrthoDB" id="978at2759"/>
<dbReference type="EMBL" id="LWCA01000240">
    <property type="protein sequence ID" value="OAF69710.1"/>
    <property type="molecule type" value="Genomic_DNA"/>
</dbReference>
<gene>
    <name evidence="6" type="ORF">A3Q56_02565</name>
</gene>
<keyword evidence="7" id="KW-1185">Reference proteome</keyword>
<comment type="similarity">
    <text evidence="1">Belongs to the carnosine N-methyltransferase family.</text>
</comment>
<protein>
    <recommendedName>
        <fullName evidence="2">carnosine N-methyltransferase</fullName>
        <ecNumber evidence="2">2.1.1.22</ecNumber>
    </recommendedName>
</protein>
<dbReference type="PANTHER" id="PTHR12303">
    <property type="entry name" value="CARNOSINE N-METHYLTRANSFERASE"/>
    <property type="match status" value="1"/>
</dbReference>
<proteinExistence type="inferred from homology"/>